<accession>A0A059Y457</accession>
<evidence type="ECO:0000313" key="1">
    <source>
        <dbReference type="EMBL" id="AIA34003.1"/>
    </source>
</evidence>
<dbReference type="KEGG" id="mbq:K668_02125"/>
<name>A0A059Y457_MYCBV</name>
<proteinExistence type="predicted"/>
<evidence type="ECO:0000313" key="2">
    <source>
        <dbReference type="Proteomes" id="UP000027182"/>
    </source>
</evidence>
<dbReference type="RefSeq" id="WP_013954818.1">
    <property type="nucleotide sequence ID" value="NZ_CP005933.1"/>
</dbReference>
<protein>
    <submittedName>
        <fullName evidence="1">Transposase</fullName>
    </submittedName>
</protein>
<reference evidence="1 2" key="1">
    <citation type="submission" date="2013-04" db="EMBL/GenBank/DDBJ databases">
        <authorList>
            <person name="Lin L."/>
            <person name="Zeng Z."/>
            <person name="Xie J."/>
            <person name="Luo L."/>
            <person name="Yang Z."/>
            <person name="Liang W."/>
            <person name="Lin H."/>
            <person name="Dong C."/>
            <person name="Sun Y."/>
        </authorList>
    </citation>
    <scope>NUCLEOTIDE SEQUENCE [LARGE SCALE GENOMIC DNA]</scope>
    <source>
        <strain evidence="1 2">CQ-W70</strain>
    </source>
</reference>
<dbReference type="AlphaFoldDB" id="A0A059Y457"/>
<dbReference type="HOGENOM" id="CLU_045242_0_0_14"/>
<organism evidence="1 2">
    <name type="scientific">Mycoplasmopsis bovis CQ-W70</name>
    <dbReference type="NCBI Taxonomy" id="1316930"/>
    <lineage>
        <taxon>Bacteria</taxon>
        <taxon>Bacillati</taxon>
        <taxon>Mycoplasmatota</taxon>
        <taxon>Mycoplasmoidales</taxon>
        <taxon>Metamycoplasmataceae</taxon>
        <taxon>Mycoplasmopsis</taxon>
    </lineage>
</organism>
<sequence length="478" mass="57041">MKEASDIKKVERPKSTVVRNYFGTYKVIRRTSKRVGNKIIPVDVEIVGEIKNNKFVEYLHPIPVGQKKKAKQNIIDIKDYGNIALFINNSNDLLASLNDVFDKKAAETLYSMAILRCIYPKVSNNVLNHYFMTSYLSEIFKNVDLSIDSINDLFYTLANNYQQIETFMDKRIKKYKYPNDTFLVRLRRYQKPFAYLKDYYKMIDFSFDYNFFTVYDFATEQPISSFPYKGEWFSNKVLYEYLANDAYFDVLIYLGKNHNDENIEKAVRETANLNYIKEIDVDESWIKDEMFNKNENMMFLPNRTIGHLAGKKFKIDNKFIYVFKDREKHTNEYKHLLSNVAFDEKFTATNLIEQMHWFGVIAIESNMDVRLEEIYMFYQQHPKIGKNFNFSKNIEDKIFINPVNYAWKPVNQFILFLAEILNWEIENKLIELKLDQKYSFETLLDYLKTYKKQLKNRGKWESSSIPDYVNELINILKI</sequence>
<dbReference type="Proteomes" id="UP000027182">
    <property type="component" value="Chromosome"/>
</dbReference>
<gene>
    <name evidence="1" type="ORF">K668_02125</name>
</gene>
<dbReference type="EMBL" id="CP005933">
    <property type="protein sequence ID" value="AIA34003.1"/>
    <property type="molecule type" value="Genomic_DNA"/>
</dbReference>
<dbReference type="PATRIC" id="fig|1316930.3.peg.436"/>